<name>A0A834GLE8_RHOSS</name>
<proteinExistence type="predicted"/>
<dbReference type="OrthoDB" id="409956at2759"/>
<dbReference type="AlphaFoldDB" id="A0A834GLE8"/>
<evidence type="ECO:0000313" key="2">
    <source>
        <dbReference type="Proteomes" id="UP000626092"/>
    </source>
</evidence>
<comment type="caution">
    <text evidence="1">The sequence shown here is derived from an EMBL/GenBank/DDBJ whole genome shotgun (WGS) entry which is preliminary data.</text>
</comment>
<dbReference type="GO" id="GO:0003676">
    <property type="term" value="F:nucleic acid binding"/>
    <property type="evidence" value="ECO:0007669"/>
    <property type="project" value="InterPro"/>
</dbReference>
<reference evidence="1" key="1">
    <citation type="submission" date="2019-11" db="EMBL/GenBank/DDBJ databases">
        <authorList>
            <person name="Liu Y."/>
            <person name="Hou J."/>
            <person name="Li T.-Q."/>
            <person name="Guan C.-H."/>
            <person name="Wu X."/>
            <person name="Wu H.-Z."/>
            <person name="Ling F."/>
            <person name="Zhang R."/>
            <person name="Shi X.-G."/>
            <person name="Ren J.-P."/>
            <person name="Chen E.-F."/>
            <person name="Sun J.-M."/>
        </authorList>
    </citation>
    <scope>NUCLEOTIDE SEQUENCE</scope>
    <source>
        <strain evidence="1">Adult_tree_wgs_1</strain>
        <tissue evidence="1">Leaves</tissue>
    </source>
</reference>
<dbReference type="InterPro" id="IPR038765">
    <property type="entry name" value="Papain-like_cys_pep_sf"/>
</dbReference>
<accession>A0A834GLE8</accession>
<evidence type="ECO:0000313" key="1">
    <source>
        <dbReference type="EMBL" id="KAF7137842.1"/>
    </source>
</evidence>
<dbReference type="Gene3D" id="3.90.70.80">
    <property type="match status" value="1"/>
</dbReference>
<sequence length="513" mass="56516">MDGATVAGLYLGIVTERFIRFGYKSIIVESDCMDMMRAIKSSGEDIPDDFFDEFMVEKNLEVASAKVIRDRQSELSVGYGFVEFFSHDAANEILLWRREGNKNFESEGNEGSLLWGNTNQVIICEANHGGIGYFTLICDATTTTCSLELHRADKERCKKDAIKKMDAQATREFLAELNKSKCVAYCFKLHQSGQGLLRRGLIVILKGMLALMNKILALGPAMMMLVTPLSISLPPCLENAVLSNWHAALLRDRGCRFEIDIRLSKGLEVKRMMEDGNCLFRAVADQLYGYSEGFDLVRQMCMLLWMFTLEHRSAIFLGYIFISITKIFIAFSASGNEGMCHKGLIADRSCNYLHSAITTLYSVRLNVITRAVHRMCSVGFGFGPDETKIRVFSCSGPIAKMVVGLVGSDLSVFSCALRHQQFVAPPQPLVILRQRCGLGGGVAADAVVGCEGRRVGPLVGGIRRRGAELGWVIIESGAEGGGGMGVLVVVVRGYLRGARGFPPVDLAEQLFFQ</sequence>
<dbReference type="InterPro" id="IPR035979">
    <property type="entry name" value="RBD_domain_sf"/>
</dbReference>
<protein>
    <recommendedName>
        <fullName evidence="3">OTU domain-containing protein</fullName>
    </recommendedName>
</protein>
<gene>
    <name evidence="1" type="ORF">RHSIM_Rhsim07G0227400</name>
</gene>
<evidence type="ECO:0008006" key="3">
    <source>
        <dbReference type="Google" id="ProtNLM"/>
    </source>
</evidence>
<dbReference type="Gene3D" id="3.30.70.330">
    <property type="match status" value="1"/>
</dbReference>
<dbReference type="EMBL" id="WJXA01000007">
    <property type="protein sequence ID" value="KAF7137842.1"/>
    <property type="molecule type" value="Genomic_DNA"/>
</dbReference>
<keyword evidence="2" id="KW-1185">Reference proteome</keyword>
<dbReference type="Proteomes" id="UP000626092">
    <property type="component" value="Unassembled WGS sequence"/>
</dbReference>
<organism evidence="1 2">
    <name type="scientific">Rhododendron simsii</name>
    <name type="common">Sims's rhododendron</name>
    <dbReference type="NCBI Taxonomy" id="118357"/>
    <lineage>
        <taxon>Eukaryota</taxon>
        <taxon>Viridiplantae</taxon>
        <taxon>Streptophyta</taxon>
        <taxon>Embryophyta</taxon>
        <taxon>Tracheophyta</taxon>
        <taxon>Spermatophyta</taxon>
        <taxon>Magnoliopsida</taxon>
        <taxon>eudicotyledons</taxon>
        <taxon>Gunneridae</taxon>
        <taxon>Pentapetalae</taxon>
        <taxon>asterids</taxon>
        <taxon>Ericales</taxon>
        <taxon>Ericaceae</taxon>
        <taxon>Ericoideae</taxon>
        <taxon>Rhodoreae</taxon>
        <taxon>Rhododendron</taxon>
    </lineage>
</organism>
<dbReference type="SUPFAM" id="SSF54928">
    <property type="entry name" value="RNA-binding domain, RBD"/>
    <property type="match status" value="1"/>
</dbReference>
<dbReference type="SUPFAM" id="SSF54001">
    <property type="entry name" value="Cysteine proteinases"/>
    <property type="match status" value="1"/>
</dbReference>
<dbReference type="InterPro" id="IPR012677">
    <property type="entry name" value="Nucleotide-bd_a/b_plait_sf"/>
</dbReference>